<reference evidence="2" key="2">
    <citation type="journal article" date="2023" name="Proc. Natl. Acad. Sci. U.S.A.">
        <title>A global phylogenomic analysis of the shiitake genus Lentinula.</title>
        <authorList>
            <person name="Sierra-Patev S."/>
            <person name="Min B."/>
            <person name="Naranjo-Ortiz M."/>
            <person name="Looney B."/>
            <person name="Konkel Z."/>
            <person name="Slot J.C."/>
            <person name="Sakamoto Y."/>
            <person name="Steenwyk J.L."/>
            <person name="Rokas A."/>
            <person name="Carro J."/>
            <person name="Camarero S."/>
            <person name="Ferreira P."/>
            <person name="Molpeceres G."/>
            <person name="Ruiz-Duenas F.J."/>
            <person name="Serrano A."/>
            <person name="Henrissat B."/>
            <person name="Drula E."/>
            <person name="Hughes K.W."/>
            <person name="Mata J.L."/>
            <person name="Ishikawa N.K."/>
            <person name="Vargas-Isla R."/>
            <person name="Ushijima S."/>
            <person name="Smith C.A."/>
            <person name="Donoghue J."/>
            <person name="Ahrendt S."/>
            <person name="Andreopoulos W."/>
            <person name="He G."/>
            <person name="LaButti K."/>
            <person name="Lipzen A."/>
            <person name="Ng V."/>
            <person name="Riley R."/>
            <person name="Sandor L."/>
            <person name="Barry K."/>
            <person name="Martinez A.T."/>
            <person name="Xiao Y."/>
            <person name="Gibbons J.G."/>
            <person name="Terashima K."/>
            <person name="Grigoriev I.V."/>
            <person name="Hibbett D."/>
        </authorList>
    </citation>
    <scope>NUCLEOTIDE SEQUENCE</scope>
    <source>
        <strain evidence="2">ET3784</strain>
    </source>
</reference>
<name>A0AA38JS12_9AGAR</name>
<dbReference type="AlphaFoldDB" id="A0AA38JS12"/>
<feature type="compositionally biased region" description="Polar residues" evidence="1">
    <location>
        <begin position="87"/>
        <end position="97"/>
    </location>
</feature>
<dbReference type="Proteomes" id="UP001176059">
    <property type="component" value="Unassembled WGS sequence"/>
</dbReference>
<reference evidence="2" key="1">
    <citation type="submission" date="2022-08" db="EMBL/GenBank/DDBJ databases">
        <authorList>
            <consortium name="DOE Joint Genome Institute"/>
            <person name="Min B."/>
            <person name="Sierra-Patev S."/>
            <person name="Naranjo-Ortiz M."/>
            <person name="Looney B."/>
            <person name="Konkel Z."/>
            <person name="Slot J.C."/>
            <person name="Sakamoto Y."/>
            <person name="Steenwyk J.L."/>
            <person name="Rokas A."/>
            <person name="Carro J."/>
            <person name="Camarero S."/>
            <person name="Ferreira P."/>
            <person name="Molpeceres G."/>
            <person name="Ruiz-duenas F.J."/>
            <person name="Serrano A."/>
            <person name="Henrissat B."/>
            <person name="Drula E."/>
            <person name="Hughes K.W."/>
            <person name="Mata J.L."/>
            <person name="Ishikawa N.K."/>
            <person name="Vargas-Isla R."/>
            <person name="Ushijima S."/>
            <person name="Smith C.A."/>
            <person name="Ahrendt S."/>
            <person name="Andreopoulos W."/>
            <person name="He G."/>
            <person name="LaButti K."/>
            <person name="Lipzen A."/>
            <person name="Ng V."/>
            <person name="Riley R."/>
            <person name="Sandor L."/>
            <person name="Barry K."/>
            <person name="Martinez A.T."/>
            <person name="Xiao Y."/>
            <person name="Gibbons J.G."/>
            <person name="Terashima K."/>
            <person name="Hibbett D.S."/>
            <person name="Grigoriev I.V."/>
        </authorList>
    </citation>
    <scope>NUCLEOTIDE SEQUENCE</scope>
    <source>
        <strain evidence="2">ET3784</strain>
    </source>
</reference>
<evidence type="ECO:0000313" key="2">
    <source>
        <dbReference type="EMBL" id="KAJ3734950.1"/>
    </source>
</evidence>
<feature type="compositionally biased region" description="Low complexity" evidence="1">
    <location>
        <begin position="72"/>
        <end position="82"/>
    </location>
</feature>
<evidence type="ECO:0000313" key="3">
    <source>
        <dbReference type="Proteomes" id="UP001176059"/>
    </source>
</evidence>
<proteinExistence type="predicted"/>
<dbReference type="EMBL" id="JANVFO010000011">
    <property type="protein sequence ID" value="KAJ3734950.1"/>
    <property type="molecule type" value="Genomic_DNA"/>
</dbReference>
<comment type="caution">
    <text evidence="2">The sequence shown here is derived from an EMBL/GenBank/DDBJ whole genome shotgun (WGS) entry which is preliminary data.</text>
</comment>
<sequence length="97" mass="9989">MAAGATKVVRILLIVPCRSSRSAKTTIEGTITGRDTGAIIYPLAPSSAASVRSSTRSPSVLSLAFSTRSINTATMTTTTTTTESKPKPNNSCPSASQ</sequence>
<feature type="region of interest" description="Disordered" evidence="1">
    <location>
        <begin position="72"/>
        <end position="97"/>
    </location>
</feature>
<accession>A0AA38JS12</accession>
<keyword evidence="3" id="KW-1185">Reference proteome</keyword>
<evidence type="ECO:0000256" key="1">
    <source>
        <dbReference type="SAM" id="MobiDB-lite"/>
    </source>
</evidence>
<organism evidence="2 3">
    <name type="scientific">Lentinula guzmanii</name>
    <dbReference type="NCBI Taxonomy" id="2804957"/>
    <lineage>
        <taxon>Eukaryota</taxon>
        <taxon>Fungi</taxon>
        <taxon>Dikarya</taxon>
        <taxon>Basidiomycota</taxon>
        <taxon>Agaricomycotina</taxon>
        <taxon>Agaricomycetes</taxon>
        <taxon>Agaricomycetidae</taxon>
        <taxon>Agaricales</taxon>
        <taxon>Marasmiineae</taxon>
        <taxon>Omphalotaceae</taxon>
        <taxon>Lentinula</taxon>
    </lineage>
</organism>
<gene>
    <name evidence="2" type="ORF">DFJ43DRAFT_1059778</name>
</gene>
<protein>
    <submittedName>
        <fullName evidence="2">Uncharacterized protein</fullName>
    </submittedName>
</protein>